<dbReference type="OrthoDB" id="9774495at2"/>
<dbReference type="InterPro" id="IPR015421">
    <property type="entry name" value="PyrdxlP-dep_Trfase_major"/>
</dbReference>
<organism evidence="6 7">
    <name type="scientific">Taibaiella chishuiensis</name>
    <dbReference type="NCBI Taxonomy" id="1434707"/>
    <lineage>
        <taxon>Bacteria</taxon>
        <taxon>Pseudomonadati</taxon>
        <taxon>Bacteroidota</taxon>
        <taxon>Chitinophagia</taxon>
        <taxon>Chitinophagales</taxon>
        <taxon>Chitinophagaceae</taxon>
        <taxon>Taibaiella</taxon>
    </lineage>
</organism>
<accession>A0A2P8D5H0</accession>
<dbReference type="EMBL" id="PYGD01000003">
    <property type="protein sequence ID" value="PSK92451.1"/>
    <property type="molecule type" value="Genomic_DNA"/>
</dbReference>
<feature type="domain" description="Aromatic amino acid beta-eliminating lyase/threonine aldolase" evidence="5">
    <location>
        <begin position="66"/>
        <end position="330"/>
    </location>
</feature>
<dbReference type="PANTHER" id="PTHR48097:SF9">
    <property type="entry name" value="L-THREONINE ALDOLASE"/>
    <property type="match status" value="1"/>
</dbReference>
<dbReference type="GO" id="GO:0005829">
    <property type="term" value="C:cytosol"/>
    <property type="evidence" value="ECO:0007669"/>
    <property type="project" value="TreeGrafter"/>
</dbReference>
<comment type="similarity">
    <text evidence="2">Belongs to the threonine aldolase family.</text>
</comment>
<evidence type="ECO:0000256" key="1">
    <source>
        <dbReference type="ARBA" id="ARBA00001933"/>
    </source>
</evidence>
<evidence type="ECO:0000256" key="3">
    <source>
        <dbReference type="ARBA" id="ARBA00022898"/>
    </source>
</evidence>
<dbReference type="InterPro" id="IPR015424">
    <property type="entry name" value="PyrdxlP-dep_Trfase"/>
</dbReference>
<evidence type="ECO:0000259" key="5">
    <source>
        <dbReference type="Pfam" id="PF01212"/>
    </source>
</evidence>
<keyword evidence="7" id="KW-1185">Reference proteome</keyword>
<protein>
    <submittedName>
        <fullName evidence="6">L-threonine aldolase</fullName>
    </submittedName>
</protein>
<dbReference type="PANTHER" id="PTHR48097">
    <property type="entry name" value="L-THREONINE ALDOLASE-RELATED"/>
    <property type="match status" value="1"/>
</dbReference>
<dbReference type="InterPro" id="IPR001597">
    <property type="entry name" value="ArAA_b-elim_lyase/Thr_aldolase"/>
</dbReference>
<dbReference type="Pfam" id="PF01212">
    <property type="entry name" value="Beta_elim_lyase"/>
    <property type="match status" value="1"/>
</dbReference>
<dbReference type="RefSeq" id="WP_106522644.1">
    <property type="nucleotide sequence ID" value="NZ_PYGD01000003.1"/>
</dbReference>
<evidence type="ECO:0000256" key="4">
    <source>
        <dbReference type="SAM" id="SignalP"/>
    </source>
</evidence>
<feature type="signal peptide" evidence="4">
    <location>
        <begin position="1"/>
        <end position="31"/>
    </location>
</feature>
<keyword evidence="4" id="KW-0732">Signal</keyword>
<name>A0A2P8D5H0_9BACT</name>
<dbReference type="Gene3D" id="3.40.640.10">
    <property type="entry name" value="Type I PLP-dependent aspartate aminotransferase-like (Major domain)"/>
    <property type="match status" value="1"/>
</dbReference>
<keyword evidence="3" id="KW-0663">Pyridoxal phosphate</keyword>
<feature type="chain" id="PRO_5015169155" evidence="4">
    <location>
        <begin position="32"/>
        <end position="397"/>
    </location>
</feature>
<dbReference type="PROSITE" id="PS51318">
    <property type="entry name" value="TAT"/>
    <property type="match status" value="1"/>
</dbReference>
<dbReference type="InterPro" id="IPR006311">
    <property type="entry name" value="TAT_signal"/>
</dbReference>
<dbReference type="AlphaFoldDB" id="A0A2P8D5H0"/>
<reference evidence="6 7" key="1">
    <citation type="submission" date="2018-03" db="EMBL/GenBank/DDBJ databases">
        <title>Genomic Encyclopedia of Type Strains, Phase III (KMG-III): the genomes of soil and plant-associated and newly described type strains.</title>
        <authorList>
            <person name="Whitman W."/>
        </authorList>
    </citation>
    <scope>NUCLEOTIDE SEQUENCE [LARGE SCALE GENOMIC DNA]</scope>
    <source>
        <strain evidence="6 7">CGMCC 1.12700</strain>
    </source>
</reference>
<sequence length="397" mass="43700">MYTIKRRDFLKSSGLLALPLLAGSAPVAALAQTVATRAAFKDSEAVYFINDGIFYRPGDFLDKLQQIQSATPIERDAYAEDGTMARLLQHCATMTGKEAAIYMPSGTLANQLAIRVLRGDHTKAFVQEASHIYRDEADAAQTLFNQRLIPLGKGKAWYNLEALQASVAEHRSGEAFEAGVGVVCVETPVRRCDNQVFPLEEIRKLSAYCKAQGYKMHLDGARLHVACTYTGASVRDYAQYFDTVYLCLYKYLGATGGAVLCGDKAVIDKMHHLVKIHGGGIFTNWPSAAMALHHLQDIDAVQQQVKSKAEALYPELNRIKGFNVQPIPSGSNISLVKLSGVDTVKLGQRLRKEHNIVFSQPRTEDGMAIFKVNPTLLRRDNAQIVTAFKDAMVFAKG</sequence>
<dbReference type="GO" id="GO:0008732">
    <property type="term" value="F:L-allo-threonine aldolase activity"/>
    <property type="evidence" value="ECO:0007669"/>
    <property type="project" value="TreeGrafter"/>
</dbReference>
<evidence type="ECO:0000313" key="6">
    <source>
        <dbReference type="EMBL" id="PSK92451.1"/>
    </source>
</evidence>
<dbReference type="Proteomes" id="UP000240572">
    <property type="component" value="Unassembled WGS sequence"/>
</dbReference>
<gene>
    <name evidence="6" type="ORF">B0I18_10328</name>
</gene>
<evidence type="ECO:0000313" key="7">
    <source>
        <dbReference type="Proteomes" id="UP000240572"/>
    </source>
</evidence>
<dbReference type="SUPFAM" id="SSF53383">
    <property type="entry name" value="PLP-dependent transferases"/>
    <property type="match status" value="1"/>
</dbReference>
<evidence type="ECO:0000256" key="2">
    <source>
        <dbReference type="ARBA" id="ARBA00006966"/>
    </source>
</evidence>
<comment type="cofactor">
    <cofactor evidence="1">
        <name>pyridoxal 5'-phosphate</name>
        <dbReference type="ChEBI" id="CHEBI:597326"/>
    </cofactor>
</comment>
<comment type="caution">
    <text evidence="6">The sequence shown here is derived from an EMBL/GenBank/DDBJ whole genome shotgun (WGS) entry which is preliminary data.</text>
</comment>
<proteinExistence type="inferred from homology"/>
<dbReference type="GO" id="GO:0006545">
    <property type="term" value="P:glycine biosynthetic process"/>
    <property type="evidence" value="ECO:0007669"/>
    <property type="project" value="TreeGrafter"/>
</dbReference>
<dbReference type="GO" id="GO:0006567">
    <property type="term" value="P:L-threonine catabolic process"/>
    <property type="evidence" value="ECO:0007669"/>
    <property type="project" value="TreeGrafter"/>
</dbReference>